<dbReference type="PROSITE" id="PS51257">
    <property type="entry name" value="PROKAR_LIPOPROTEIN"/>
    <property type="match status" value="1"/>
</dbReference>
<gene>
    <name evidence="2" type="ORF">J2W94_002376</name>
</gene>
<keyword evidence="1" id="KW-1133">Transmembrane helix</keyword>
<proteinExistence type="predicted"/>
<reference evidence="2 3" key="1">
    <citation type="submission" date="2023-07" db="EMBL/GenBank/DDBJ databases">
        <title>Sorghum-associated microbial communities from plants grown in Nebraska, USA.</title>
        <authorList>
            <person name="Schachtman D."/>
        </authorList>
    </citation>
    <scope>NUCLEOTIDE SEQUENCE [LARGE SCALE GENOMIC DNA]</scope>
    <source>
        <strain evidence="2 3">BE107</strain>
    </source>
</reference>
<feature type="transmembrane region" description="Helical" evidence="1">
    <location>
        <begin position="12"/>
        <end position="30"/>
    </location>
</feature>
<evidence type="ECO:0000256" key="1">
    <source>
        <dbReference type="SAM" id="Phobius"/>
    </source>
</evidence>
<evidence type="ECO:0000313" key="2">
    <source>
        <dbReference type="EMBL" id="MDR6842091.1"/>
    </source>
</evidence>
<keyword evidence="3" id="KW-1185">Reference proteome</keyword>
<feature type="transmembrane region" description="Helical" evidence="1">
    <location>
        <begin position="74"/>
        <end position="103"/>
    </location>
</feature>
<protein>
    <submittedName>
        <fullName evidence="2">Uncharacterized protein</fullName>
    </submittedName>
</protein>
<organism evidence="2 3">
    <name type="scientific">Pseudoxanthomonas sacheonensis</name>
    <dbReference type="NCBI Taxonomy" id="443615"/>
    <lineage>
        <taxon>Bacteria</taxon>
        <taxon>Pseudomonadati</taxon>
        <taxon>Pseudomonadota</taxon>
        <taxon>Gammaproteobacteria</taxon>
        <taxon>Lysobacterales</taxon>
        <taxon>Lysobacteraceae</taxon>
        <taxon>Pseudoxanthomonas</taxon>
    </lineage>
</organism>
<feature type="transmembrane region" description="Helical" evidence="1">
    <location>
        <begin position="110"/>
        <end position="134"/>
    </location>
</feature>
<sequence length="166" mass="18266">MKWDIFTAIEQLIILLTIAGQIWIACKVILNSDGPEQYVRIMSYATGILMFLITKALGLTFANLLLSSLQQQDIFMLILIGAVVPFLVGALVSEVTIIAIGIGRPVLTRFVLMLGAFTAAQAAYTNFIAVTTHLTTLDKAFIPNLCYAVSVGLWLTFRYRERGAGY</sequence>
<dbReference type="Proteomes" id="UP001254759">
    <property type="component" value="Unassembled WGS sequence"/>
</dbReference>
<keyword evidence="1" id="KW-0472">Membrane</keyword>
<feature type="transmembrane region" description="Helical" evidence="1">
    <location>
        <begin position="140"/>
        <end position="157"/>
    </location>
</feature>
<dbReference type="RefSeq" id="WP_310093500.1">
    <property type="nucleotide sequence ID" value="NZ_JAVDTT010000002.1"/>
</dbReference>
<feature type="transmembrane region" description="Helical" evidence="1">
    <location>
        <begin position="42"/>
        <end position="62"/>
    </location>
</feature>
<keyword evidence="1" id="KW-0812">Transmembrane</keyword>
<name>A0ABU1RTJ2_9GAMM</name>
<dbReference type="EMBL" id="JAVDTT010000002">
    <property type="protein sequence ID" value="MDR6842091.1"/>
    <property type="molecule type" value="Genomic_DNA"/>
</dbReference>
<evidence type="ECO:0000313" key="3">
    <source>
        <dbReference type="Proteomes" id="UP001254759"/>
    </source>
</evidence>
<comment type="caution">
    <text evidence="2">The sequence shown here is derived from an EMBL/GenBank/DDBJ whole genome shotgun (WGS) entry which is preliminary data.</text>
</comment>
<accession>A0ABU1RTJ2</accession>